<keyword evidence="6 9" id="KW-1133">Transmembrane helix</keyword>
<feature type="transmembrane region" description="Helical" evidence="9">
    <location>
        <begin position="522"/>
        <end position="541"/>
    </location>
</feature>
<dbReference type="RefSeq" id="WP_272132707.1">
    <property type="nucleotide sequence ID" value="NZ_JAQLOI010000001.1"/>
</dbReference>
<feature type="transmembrane region" description="Helical" evidence="9">
    <location>
        <begin position="179"/>
        <end position="200"/>
    </location>
</feature>
<feature type="transmembrane region" description="Helical" evidence="9">
    <location>
        <begin position="281"/>
        <end position="302"/>
    </location>
</feature>
<dbReference type="InterPro" id="IPR001734">
    <property type="entry name" value="Na/solute_symporter"/>
</dbReference>
<feature type="transmembrane region" description="Helical" evidence="9">
    <location>
        <begin position="77"/>
        <end position="95"/>
    </location>
</feature>
<dbReference type="NCBIfam" id="TIGR03648">
    <property type="entry name" value="Na_symport_lg"/>
    <property type="match status" value="1"/>
</dbReference>
<gene>
    <name evidence="10" type="ORF">PGX00_03150</name>
</gene>
<dbReference type="PANTHER" id="PTHR48086">
    <property type="entry name" value="SODIUM/PROLINE SYMPORTER-RELATED"/>
    <property type="match status" value="1"/>
</dbReference>
<evidence type="ECO:0000256" key="2">
    <source>
        <dbReference type="ARBA" id="ARBA00006434"/>
    </source>
</evidence>
<dbReference type="InterPro" id="IPR019899">
    <property type="entry name" value="Na/solute_symporter_VC_2705"/>
</dbReference>
<dbReference type="Proteomes" id="UP001210678">
    <property type="component" value="Unassembled WGS sequence"/>
</dbReference>
<feature type="transmembrane region" description="Helical" evidence="9">
    <location>
        <begin position="53"/>
        <end position="71"/>
    </location>
</feature>
<keyword evidence="4 9" id="KW-0812">Transmembrane</keyword>
<comment type="similarity">
    <text evidence="2 8">Belongs to the sodium:solute symporter (SSF) (TC 2.A.21) family.</text>
</comment>
<evidence type="ECO:0000256" key="3">
    <source>
        <dbReference type="ARBA" id="ARBA00022448"/>
    </source>
</evidence>
<dbReference type="EMBL" id="JAQLOI010000001">
    <property type="protein sequence ID" value="MDB1122746.1"/>
    <property type="molecule type" value="Genomic_DNA"/>
</dbReference>
<dbReference type="PANTHER" id="PTHR48086:SF5">
    <property type="entry name" value="NA(+):SOLUTE SYMPORTER (SSF FAMILY)"/>
    <property type="match status" value="1"/>
</dbReference>
<proteinExistence type="inferred from homology"/>
<sequence>MDIQTWTFILVGITFALYIGIAIWARAGSTSEFYVAGGGVHPIANGMATAADWMSAASFISMAGIISFIGYDGGVYLMGWTGGYVLLALCLAPYLRKFGKFTVPDFIGDRYYSRTARMVAVFCAIFVSFTYVAGQMRGVGVVFARFLEVDINMGIIIGMGVVFFYAVLGGMKGITYTQVAQYCVLIFAFMVPAIFTSLMMTGSPVPQLGFGSTVTGSDVYLLDKLDGLTQELGFTAYTDGSKSMVDVFFICAALMVGTAGLPHVIIRFFTVPKVSDARISAGWALIFISILYTTAPAVAAFARVNMIETINGPDMQGVAAAEAPTWYQNWESTGLVAWDDKNGDGKMFYSGDERNEMKINRDIIVLASPELAKLPNWVVALLAAGGLAAALSTAAGLLLVISTSISHDLLKKGFRPNMTDKQELFAARMAAFFAIVCAGYLGINPPGFVAQVVAFAFGLAASSFFPAIILGIFYKKMNKEGAIAGMLSGIAFTTIYIVYFKFINPAANVPENWLFSISPEGIGTLGMCVNFIVSIVVNKFTAEVPQDVQDMVESIRYPKGSGAAHDH</sequence>
<keyword evidence="5" id="KW-0769">Symport</keyword>
<dbReference type="InterPro" id="IPR050277">
    <property type="entry name" value="Sodium:Solute_Symporter"/>
</dbReference>
<feature type="transmembrane region" description="Helical" evidence="9">
    <location>
        <begin position="247"/>
        <end position="269"/>
    </location>
</feature>
<evidence type="ECO:0000256" key="7">
    <source>
        <dbReference type="ARBA" id="ARBA00023136"/>
    </source>
</evidence>
<feature type="transmembrane region" description="Helical" evidence="9">
    <location>
        <begin position="449"/>
        <end position="474"/>
    </location>
</feature>
<keyword evidence="11" id="KW-1185">Reference proteome</keyword>
<reference evidence="10 11" key="1">
    <citation type="submission" date="2023-01" db="EMBL/GenBank/DDBJ databases">
        <title>Vibrio sp. KJ40-1 sp.nov, isolated from marine algae.</title>
        <authorList>
            <person name="Butt M."/>
            <person name="Kim J.M.J."/>
            <person name="Jeon C.O.C."/>
        </authorList>
    </citation>
    <scope>NUCLEOTIDE SEQUENCE [LARGE SCALE GENOMIC DNA]</scope>
    <source>
        <strain evidence="10 11">KJ40-1</strain>
    </source>
</reference>
<name>A0ABT4YMH9_9VIBR</name>
<feature type="transmembrane region" description="Helical" evidence="9">
    <location>
        <begin position="116"/>
        <end position="134"/>
    </location>
</feature>
<protein>
    <submittedName>
        <fullName evidence="10">Cation acetate symporter</fullName>
    </submittedName>
</protein>
<evidence type="ECO:0000256" key="6">
    <source>
        <dbReference type="ARBA" id="ARBA00022989"/>
    </source>
</evidence>
<keyword evidence="7 9" id="KW-0472">Membrane</keyword>
<feature type="transmembrane region" description="Helical" evidence="9">
    <location>
        <begin position="424"/>
        <end position="443"/>
    </location>
</feature>
<evidence type="ECO:0000313" key="11">
    <source>
        <dbReference type="Proteomes" id="UP001210678"/>
    </source>
</evidence>
<dbReference type="CDD" id="cd11480">
    <property type="entry name" value="SLC5sbd_u4"/>
    <property type="match status" value="1"/>
</dbReference>
<keyword evidence="3" id="KW-0813">Transport</keyword>
<dbReference type="Gene3D" id="1.20.1730.10">
    <property type="entry name" value="Sodium/glucose cotransporter"/>
    <property type="match status" value="1"/>
</dbReference>
<feature type="transmembrane region" description="Helical" evidence="9">
    <location>
        <begin position="6"/>
        <end position="25"/>
    </location>
</feature>
<evidence type="ECO:0000256" key="5">
    <source>
        <dbReference type="ARBA" id="ARBA00022847"/>
    </source>
</evidence>
<comment type="subcellular location">
    <subcellularLocation>
        <location evidence="1">Membrane</location>
        <topology evidence="1">Multi-pass membrane protein</topology>
    </subcellularLocation>
</comment>
<feature type="transmembrane region" description="Helical" evidence="9">
    <location>
        <begin position="146"/>
        <end position="167"/>
    </location>
</feature>
<evidence type="ECO:0000256" key="4">
    <source>
        <dbReference type="ARBA" id="ARBA00022692"/>
    </source>
</evidence>
<evidence type="ECO:0000256" key="1">
    <source>
        <dbReference type="ARBA" id="ARBA00004141"/>
    </source>
</evidence>
<dbReference type="Pfam" id="PF00474">
    <property type="entry name" value="SSF"/>
    <property type="match status" value="2"/>
</dbReference>
<comment type="caution">
    <text evidence="10">The sequence shown here is derived from an EMBL/GenBank/DDBJ whole genome shotgun (WGS) entry which is preliminary data.</text>
</comment>
<organism evidence="10 11">
    <name type="scientific">Vibrio algarum</name>
    <dbReference type="NCBI Taxonomy" id="3020714"/>
    <lineage>
        <taxon>Bacteria</taxon>
        <taxon>Pseudomonadati</taxon>
        <taxon>Pseudomonadota</taxon>
        <taxon>Gammaproteobacteria</taxon>
        <taxon>Vibrionales</taxon>
        <taxon>Vibrionaceae</taxon>
        <taxon>Vibrio</taxon>
    </lineage>
</organism>
<evidence type="ECO:0000256" key="9">
    <source>
        <dbReference type="SAM" id="Phobius"/>
    </source>
</evidence>
<feature type="transmembrane region" description="Helical" evidence="9">
    <location>
        <begin position="481"/>
        <end position="502"/>
    </location>
</feature>
<evidence type="ECO:0000256" key="8">
    <source>
        <dbReference type="RuleBase" id="RU362091"/>
    </source>
</evidence>
<accession>A0ABT4YMH9</accession>
<dbReference type="InterPro" id="IPR038377">
    <property type="entry name" value="Na/Glc_symporter_sf"/>
</dbReference>
<feature type="transmembrane region" description="Helical" evidence="9">
    <location>
        <begin position="377"/>
        <end position="403"/>
    </location>
</feature>
<evidence type="ECO:0000313" key="10">
    <source>
        <dbReference type="EMBL" id="MDB1122746.1"/>
    </source>
</evidence>
<dbReference type="PROSITE" id="PS50283">
    <property type="entry name" value="NA_SOLUT_SYMP_3"/>
    <property type="match status" value="1"/>
</dbReference>